<feature type="transmembrane region" description="Helical" evidence="6">
    <location>
        <begin position="163"/>
        <end position="185"/>
    </location>
</feature>
<dbReference type="InterPro" id="IPR036259">
    <property type="entry name" value="MFS_trans_sf"/>
</dbReference>
<proteinExistence type="predicted"/>
<sequence>MSSKRASSPSPDADKFQNEAVILEDVPSDGAPRKDLDVAAQFLATLDTSVAQEPVSTQEERRVLWKIDLTILPLILVTVVLAAIDKVIISNAAIYGMSEDTNLVGNQFSWVGSLFYFGYLVAEYPAAILIQRLPLGRFFAITIMGWAVMMLCTAATNSFGSLAAVRFLMGMMEAFVFPVSSIMTVMWWRKKEQPIRVAFWFNSLSTVFSGIVSYGIGHTNTALHPWRLLFLVLGGFSVLWAIVIFIFLPSSPVDCWYLSEREKYVCLYRVRENNTGVEDKKVKWYQVRECLTDPKTWLLAIFAIAQNIPNSGIVTFAAIIVRGMGYSPIKTVVIGIPTGIIATVWQILLSIIQSYLPNTRCAFIAGGDMVTLASAVMLWKFDSDNRSGLLGAYYLFYTYWAPYVLATSLPMANTSGHSKKLTMNAVFFISYCVGCILGPQTFRSNDAPTYSRGFEGQMACFVVAIAAISAYGFLCYLENKRRDRQELGTASVSDSNLTQTSFSDLTDFEKKEFRYTY</sequence>
<gene>
    <name evidence="8" type="ORF">Z517_12456</name>
</gene>
<keyword evidence="4 6" id="KW-1133">Transmembrane helix</keyword>
<dbReference type="Proteomes" id="UP000053029">
    <property type="component" value="Unassembled WGS sequence"/>
</dbReference>
<name>A0A0D2DAD9_9EURO</name>
<feature type="domain" description="Major facilitator superfamily (MFS) profile" evidence="7">
    <location>
        <begin position="71"/>
        <end position="517"/>
    </location>
</feature>
<feature type="transmembrane region" description="Helical" evidence="6">
    <location>
        <begin position="391"/>
        <end position="409"/>
    </location>
</feature>
<evidence type="ECO:0000256" key="5">
    <source>
        <dbReference type="ARBA" id="ARBA00023136"/>
    </source>
</evidence>
<dbReference type="EMBL" id="KN846977">
    <property type="protein sequence ID" value="KIW74516.1"/>
    <property type="molecule type" value="Genomic_DNA"/>
</dbReference>
<dbReference type="InterPro" id="IPR011701">
    <property type="entry name" value="MFS"/>
</dbReference>
<feature type="transmembrane region" description="Helical" evidence="6">
    <location>
        <begin position="197"/>
        <end position="216"/>
    </location>
</feature>
<dbReference type="GO" id="GO:0022857">
    <property type="term" value="F:transmembrane transporter activity"/>
    <property type="evidence" value="ECO:0007669"/>
    <property type="project" value="InterPro"/>
</dbReference>
<feature type="transmembrane region" description="Helical" evidence="6">
    <location>
        <begin position="332"/>
        <end position="349"/>
    </location>
</feature>
<dbReference type="InterPro" id="IPR020846">
    <property type="entry name" value="MFS_dom"/>
</dbReference>
<dbReference type="SUPFAM" id="SSF103473">
    <property type="entry name" value="MFS general substrate transporter"/>
    <property type="match status" value="1"/>
</dbReference>
<dbReference type="AlphaFoldDB" id="A0A0D2DAD9"/>
<feature type="transmembrane region" description="Helical" evidence="6">
    <location>
        <begin position="454"/>
        <end position="477"/>
    </location>
</feature>
<accession>A0A0D2DAD9</accession>
<dbReference type="HOGENOM" id="CLU_001265_0_5_1"/>
<evidence type="ECO:0000256" key="6">
    <source>
        <dbReference type="SAM" id="Phobius"/>
    </source>
</evidence>
<comment type="subcellular location">
    <subcellularLocation>
        <location evidence="1">Membrane</location>
        <topology evidence="1">Multi-pass membrane protein</topology>
    </subcellularLocation>
</comment>
<evidence type="ECO:0000313" key="8">
    <source>
        <dbReference type="EMBL" id="KIW74516.1"/>
    </source>
</evidence>
<evidence type="ECO:0000256" key="4">
    <source>
        <dbReference type="ARBA" id="ARBA00022989"/>
    </source>
</evidence>
<dbReference type="Gene3D" id="1.20.1250.20">
    <property type="entry name" value="MFS general substrate transporter like domains"/>
    <property type="match status" value="1"/>
</dbReference>
<dbReference type="VEuPathDB" id="FungiDB:Z517_12456"/>
<dbReference type="Pfam" id="PF07690">
    <property type="entry name" value="MFS_1"/>
    <property type="match status" value="1"/>
</dbReference>
<keyword evidence="9" id="KW-1185">Reference proteome</keyword>
<feature type="transmembrane region" description="Helical" evidence="6">
    <location>
        <begin position="228"/>
        <end position="248"/>
    </location>
</feature>
<evidence type="ECO:0000256" key="2">
    <source>
        <dbReference type="ARBA" id="ARBA00022448"/>
    </source>
</evidence>
<dbReference type="PROSITE" id="PS50850">
    <property type="entry name" value="MFS"/>
    <property type="match status" value="1"/>
</dbReference>
<organism evidence="8 9">
    <name type="scientific">Fonsecaea pedrosoi CBS 271.37</name>
    <dbReference type="NCBI Taxonomy" id="1442368"/>
    <lineage>
        <taxon>Eukaryota</taxon>
        <taxon>Fungi</taxon>
        <taxon>Dikarya</taxon>
        <taxon>Ascomycota</taxon>
        <taxon>Pezizomycotina</taxon>
        <taxon>Eurotiomycetes</taxon>
        <taxon>Chaetothyriomycetidae</taxon>
        <taxon>Chaetothyriales</taxon>
        <taxon>Herpotrichiellaceae</taxon>
        <taxon>Fonsecaea</taxon>
    </lineage>
</organism>
<feature type="transmembrane region" description="Helical" evidence="6">
    <location>
        <begin position="107"/>
        <end position="126"/>
    </location>
</feature>
<protein>
    <recommendedName>
        <fullName evidence="7">Major facilitator superfamily (MFS) profile domain-containing protein</fullName>
    </recommendedName>
</protein>
<feature type="transmembrane region" description="Helical" evidence="6">
    <location>
        <begin position="297"/>
        <end position="320"/>
    </location>
</feature>
<reference evidence="8 9" key="1">
    <citation type="submission" date="2015-01" db="EMBL/GenBank/DDBJ databases">
        <title>The Genome Sequence of Fonsecaea pedrosoi CBS 271.37.</title>
        <authorList>
            <consortium name="The Broad Institute Genomics Platform"/>
            <person name="Cuomo C."/>
            <person name="de Hoog S."/>
            <person name="Gorbushina A."/>
            <person name="Stielow B."/>
            <person name="Teixiera M."/>
            <person name="Abouelleil A."/>
            <person name="Chapman S.B."/>
            <person name="Priest M."/>
            <person name="Young S.K."/>
            <person name="Wortman J."/>
            <person name="Nusbaum C."/>
            <person name="Birren B."/>
        </authorList>
    </citation>
    <scope>NUCLEOTIDE SEQUENCE [LARGE SCALE GENOMIC DNA]</scope>
    <source>
        <strain evidence="8 9">CBS 271.37</strain>
    </source>
</reference>
<dbReference type="GeneID" id="25311946"/>
<dbReference type="PANTHER" id="PTHR43791">
    <property type="entry name" value="PERMEASE-RELATED"/>
    <property type="match status" value="1"/>
</dbReference>
<evidence type="ECO:0000259" key="7">
    <source>
        <dbReference type="PROSITE" id="PS50850"/>
    </source>
</evidence>
<evidence type="ECO:0000313" key="9">
    <source>
        <dbReference type="Proteomes" id="UP000053029"/>
    </source>
</evidence>
<feature type="transmembrane region" description="Helical" evidence="6">
    <location>
        <begin position="71"/>
        <end position="95"/>
    </location>
</feature>
<evidence type="ECO:0000256" key="1">
    <source>
        <dbReference type="ARBA" id="ARBA00004141"/>
    </source>
</evidence>
<evidence type="ECO:0000256" key="3">
    <source>
        <dbReference type="ARBA" id="ARBA00022692"/>
    </source>
</evidence>
<feature type="transmembrane region" description="Helical" evidence="6">
    <location>
        <begin position="361"/>
        <end position="379"/>
    </location>
</feature>
<dbReference type="RefSeq" id="XP_013278324.1">
    <property type="nucleotide sequence ID" value="XM_013422870.1"/>
</dbReference>
<feature type="transmembrane region" description="Helical" evidence="6">
    <location>
        <begin position="421"/>
        <end position="442"/>
    </location>
</feature>
<dbReference type="OrthoDB" id="6730379at2759"/>
<feature type="transmembrane region" description="Helical" evidence="6">
    <location>
        <begin position="138"/>
        <end position="157"/>
    </location>
</feature>
<dbReference type="GO" id="GO:0016020">
    <property type="term" value="C:membrane"/>
    <property type="evidence" value="ECO:0007669"/>
    <property type="project" value="UniProtKB-SubCell"/>
</dbReference>
<keyword evidence="5 6" id="KW-0472">Membrane</keyword>
<dbReference type="PANTHER" id="PTHR43791:SF97">
    <property type="entry name" value="ALLANTOATE TRANSPORTER, PUTATIVE (AFU_ORTHOLOGUE AFUA_1G14700)-RELATED"/>
    <property type="match status" value="1"/>
</dbReference>
<keyword evidence="2" id="KW-0813">Transport</keyword>
<keyword evidence="3 6" id="KW-0812">Transmembrane</keyword>